<protein>
    <recommendedName>
        <fullName evidence="3">Chromo domain-containing protein</fullName>
    </recommendedName>
</protein>
<gene>
    <name evidence="1" type="ORF">DILT_LOCUS1763</name>
</gene>
<dbReference type="OrthoDB" id="6286179at2759"/>
<organism evidence="1 2">
    <name type="scientific">Dibothriocephalus latus</name>
    <name type="common">Fish tapeworm</name>
    <name type="synonym">Diphyllobothrium latum</name>
    <dbReference type="NCBI Taxonomy" id="60516"/>
    <lineage>
        <taxon>Eukaryota</taxon>
        <taxon>Metazoa</taxon>
        <taxon>Spiralia</taxon>
        <taxon>Lophotrochozoa</taxon>
        <taxon>Platyhelminthes</taxon>
        <taxon>Cestoda</taxon>
        <taxon>Eucestoda</taxon>
        <taxon>Diphyllobothriidea</taxon>
        <taxon>Diphyllobothriidae</taxon>
        <taxon>Dibothriocephalus</taxon>
    </lineage>
</organism>
<evidence type="ECO:0000313" key="2">
    <source>
        <dbReference type="Proteomes" id="UP000281553"/>
    </source>
</evidence>
<proteinExistence type="predicted"/>
<evidence type="ECO:0008006" key="3">
    <source>
        <dbReference type="Google" id="ProtNLM"/>
    </source>
</evidence>
<reference evidence="1 2" key="1">
    <citation type="submission" date="2018-11" db="EMBL/GenBank/DDBJ databases">
        <authorList>
            <consortium name="Pathogen Informatics"/>
        </authorList>
    </citation>
    <scope>NUCLEOTIDE SEQUENCE [LARGE SCALE GENOMIC DNA]</scope>
</reference>
<keyword evidence="2" id="KW-1185">Reference proteome</keyword>
<dbReference type="Proteomes" id="UP000281553">
    <property type="component" value="Unassembled WGS sequence"/>
</dbReference>
<sequence length="149" mass="17197">MICLFFSDGRKIGPQPRRGRRRYFYHIAHGVDPHYLYPECVFDVGEVFAATLFAKNKNWKKASKAKGRKSLRSKVRLREVLVKWSHLDAGQATWETVECDLDHLETGLSTYSRLGEVPVDPCGRRLLPIHVRRWILQLTDAHFAHIAGL</sequence>
<evidence type="ECO:0000313" key="1">
    <source>
        <dbReference type="EMBL" id="VDK50018.1"/>
    </source>
</evidence>
<name>A0A3P6S7U8_DIBLA</name>
<accession>A0A3P6S7U8</accession>
<dbReference type="AlphaFoldDB" id="A0A3P6S7U8"/>
<dbReference type="EMBL" id="UYRU01014267">
    <property type="protein sequence ID" value="VDK50018.1"/>
    <property type="molecule type" value="Genomic_DNA"/>
</dbReference>
<feature type="non-terminal residue" evidence="1">
    <location>
        <position position="149"/>
    </location>
</feature>